<proteinExistence type="predicted"/>
<accession>A0A6J5PAV3</accession>
<evidence type="ECO:0000313" key="1">
    <source>
        <dbReference type="EMBL" id="CAB4166561.1"/>
    </source>
</evidence>
<reference evidence="1" key="1">
    <citation type="submission" date="2020-04" db="EMBL/GenBank/DDBJ databases">
        <authorList>
            <person name="Chiriac C."/>
            <person name="Salcher M."/>
            <person name="Ghai R."/>
            <person name="Kavagutti S V."/>
        </authorList>
    </citation>
    <scope>NUCLEOTIDE SEQUENCE</scope>
</reference>
<gene>
    <name evidence="1" type="ORF">UFOVP845_37</name>
</gene>
<sequence length="102" mass="11107">MPATTKTLSAQNTFTDAVLIIGDFNLSIVASTSPAFNGTVTVQRSTDGTVWRDVDTWTSISSEEVGYDPMKNFYRAGIKTGGYTAGSVTIQINGYDNWPPRY</sequence>
<organism evidence="1">
    <name type="scientific">uncultured Caudovirales phage</name>
    <dbReference type="NCBI Taxonomy" id="2100421"/>
    <lineage>
        <taxon>Viruses</taxon>
        <taxon>Duplodnaviria</taxon>
        <taxon>Heunggongvirae</taxon>
        <taxon>Uroviricota</taxon>
        <taxon>Caudoviricetes</taxon>
        <taxon>Peduoviridae</taxon>
        <taxon>Maltschvirus</taxon>
        <taxon>Maltschvirus maltsch</taxon>
    </lineage>
</organism>
<dbReference type="EMBL" id="LR796781">
    <property type="protein sequence ID" value="CAB4166561.1"/>
    <property type="molecule type" value="Genomic_DNA"/>
</dbReference>
<protein>
    <submittedName>
        <fullName evidence="1">Uncharacterized protein</fullName>
    </submittedName>
</protein>
<name>A0A6J5PAV3_9CAUD</name>